<accession>A0A433Q2A9</accession>
<feature type="region of interest" description="Disordered" evidence="1">
    <location>
        <begin position="1"/>
        <end position="40"/>
    </location>
</feature>
<feature type="compositionally biased region" description="Low complexity" evidence="1">
    <location>
        <begin position="540"/>
        <end position="553"/>
    </location>
</feature>
<dbReference type="EMBL" id="RBNJ01018018">
    <property type="protein sequence ID" value="RUS23920.1"/>
    <property type="molecule type" value="Genomic_DNA"/>
</dbReference>
<keyword evidence="3" id="KW-1185">Reference proteome</keyword>
<feature type="compositionally biased region" description="Low complexity" evidence="1">
    <location>
        <begin position="408"/>
        <end position="422"/>
    </location>
</feature>
<dbReference type="AlphaFoldDB" id="A0A433Q2A9"/>
<feature type="region of interest" description="Disordered" evidence="1">
    <location>
        <begin position="482"/>
        <end position="687"/>
    </location>
</feature>
<name>A0A433Q2A9_9FUNG</name>
<dbReference type="PANTHER" id="PTHR45691:SF6">
    <property type="entry name" value="PROTEIN DIAPHANOUS"/>
    <property type="match status" value="1"/>
</dbReference>
<dbReference type="Proteomes" id="UP000274822">
    <property type="component" value="Unassembled WGS sequence"/>
</dbReference>
<proteinExistence type="predicted"/>
<feature type="compositionally biased region" description="Acidic residues" evidence="1">
    <location>
        <begin position="13"/>
        <end position="24"/>
    </location>
</feature>
<evidence type="ECO:0000313" key="2">
    <source>
        <dbReference type="EMBL" id="RUS23920.1"/>
    </source>
</evidence>
<evidence type="ECO:0000313" key="3">
    <source>
        <dbReference type="Proteomes" id="UP000274822"/>
    </source>
</evidence>
<comment type="caution">
    <text evidence="2">The sequence shown here is derived from an EMBL/GenBank/DDBJ whole genome shotgun (WGS) entry which is preliminary data.</text>
</comment>
<feature type="region of interest" description="Disordered" evidence="1">
    <location>
        <begin position="440"/>
        <end position="459"/>
    </location>
</feature>
<feature type="compositionally biased region" description="Pro residues" evidence="1">
    <location>
        <begin position="639"/>
        <end position="666"/>
    </location>
</feature>
<feature type="region of interest" description="Disordered" evidence="1">
    <location>
        <begin position="701"/>
        <end position="742"/>
    </location>
</feature>
<dbReference type="GO" id="GO:0005884">
    <property type="term" value="C:actin filament"/>
    <property type="evidence" value="ECO:0007669"/>
    <property type="project" value="TreeGrafter"/>
</dbReference>
<protein>
    <submittedName>
        <fullName evidence="2">Uncharacterized protein</fullName>
    </submittedName>
</protein>
<feature type="compositionally biased region" description="Gly residues" evidence="1">
    <location>
        <begin position="786"/>
        <end position="795"/>
    </location>
</feature>
<feature type="region of interest" description="Disordered" evidence="1">
    <location>
        <begin position="340"/>
        <end position="433"/>
    </location>
</feature>
<feature type="compositionally biased region" description="Low complexity" evidence="1">
    <location>
        <begin position="482"/>
        <end position="503"/>
    </location>
</feature>
<feature type="compositionally biased region" description="Low complexity" evidence="1">
    <location>
        <begin position="561"/>
        <end position="573"/>
    </location>
</feature>
<dbReference type="GO" id="GO:0030041">
    <property type="term" value="P:actin filament polymerization"/>
    <property type="evidence" value="ECO:0007669"/>
    <property type="project" value="TreeGrafter"/>
</dbReference>
<reference evidence="2 3" key="1">
    <citation type="journal article" date="2018" name="New Phytol.">
        <title>Phylogenomics of Endogonaceae and evolution of mycorrhizas within Mucoromycota.</title>
        <authorList>
            <person name="Chang Y."/>
            <person name="Desiro A."/>
            <person name="Na H."/>
            <person name="Sandor L."/>
            <person name="Lipzen A."/>
            <person name="Clum A."/>
            <person name="Barry K."/>
            <person name="Grigoriev I.V."/>
            <person name="Martin F.M."/>
            <person name="Stajich J.E."/>
            <person name="Smith M.E."/>
            <person name="Bonito G."/>
            <person name="Spatafora J.W."/>
        </authorList>
    </citation>
    <scope>NUCLEOTIDE SEQUENCE [LARGE SCALE GENOMIC DNA]</scope>
    <source>
        <strain evidence="2 3">AD002</strain>
    </source>
</reference>
<feature type="compositionally biased region" description="Pro residues" evidence="1">
    <location>
        <begin position="346"/>
        <end position="371"/>
    </location>
</feature>
<sequence length="866" mass="91948">MSSNNIFYSAEPGDVDDDDYDDDPPPIRRPTRVKTSTHLHSSSPLAQLHSLYNPIQLAAISNYKLAQLTFTTPDSHSMRKTTLVKNMLELLYEVTPPEWLDQMTRWEFFSPDSLSMVSPENIEGIISEYAQAIEAHTNPHDDDQVLSDEEMWIDDDSVIEDHLSDQLSPGFPDEHSGRSIFSHPNTQHVFNPADDLPPPVPPKASAGAMDNGLLLPNPKRVSSLTSKSLPAIPPLYGIPGAGAGQNIRNRKSVNLSPNAVSASPQVLASEIIDLFNMDFKVEVKINTAPKLPELPFASHLRPERASVEDSLLWLVPAIESGVIGSGNPDAIDKFVRRRSSLNPSSPLAPRPPSLVGIPPPPSGPPPPVPPPKDIKNRRQSSLPDMGGKSWTTRKSIREETVRTNLPKRSSSLSARSTPRSDSQVSLGATESQAATLQKTLDEQEGEEKRGGKWKPGGHKKKFSVASISASFESLASSASNLANSTLTGNSSSTSIASTVSSESTGERVSPKKQGLRKTPSFLNMGPLHLSLSKSSANKESPQGISSNNNNSSPASPPASPVPMSSSPRSSTSSDVKIPSPTTLKRAPIPSFSPPSTPSASPTVYTKSQLPSPPPNADSTLSPTSTQTPHTDASSMIHKPLPPPPESSPPPLESPPPTPPQHPPSHVPPQRTASLRKTVKRRSVGTNNVKRISITGTIASVPEEDSYELPVSPLSTSPTAMNSHLHPLPPLPTMVDPSTAPKRTKPFSVAAMKLIGRDKAKAKQKDKRKSTAASASPPVGPNARVGGATGSSGGIGYIAPKRNGPVRAQYSPAGLDLTDGVPMDGVPGLTVMGKGIGNVGPGRDGEAGGNFVKKMVAMGKMMKSRAG</sequence>
<feature type="compositionally biased region" description="Polar residues" evidence="1">
    <location>
        <begin position="616"/>
        <end position="633"/>
    </location>
</feature>
<feature type="compositionally biased region" description="Polar residues" evidence="1">
    <location>
        <begin position="423"/>
        <end position="433"/>
    </location>
</feature>
<dbReference type="PANTHER" id="PTHR45691">
    <property type="entry name" value="PROTEIN DIAPHANOUS"/>
    <property type="match status" value="1"/>
</dbReference>
<dbReference type="InterPro" id="IPR051412">
    <property type="entry name" value="Formin_Homology_Diaphanous_sf"/>
</dbReference>
<organism evidence="2 3">
    <name type="scientific">Jimgerdemannia flammicorona</name>
    <dbReference type="NCBI Taxonomy" id="994334"/>
    <lineage>
        <taxon>Eukaryota</taxon>
        <taxon>Fungi</taxon>
        <taxon>Fungi incertae sedis</taxon>
        <taxon>Mucoromycota</taxon>
        <taxon>Mucoromycotina</taxon>
        <taxon>Endogonomycetes</taxon>
        <taxon>Endogonales</taxon>
        <taxon>Endogonaceae</taxon>
        <taxon>Jimgerdemannia</taxon>
    </lineage>
</organism>
<evidence type="ECO:0000256" key="1">
    <source>
        <dbReference type="SAM" id="MobiDB-lite"/>
    </source>
</evidence>
<gene>
    <name evidence="2" type="ORF">BC938DRAFT_474409</name>
</gene>
<feature type="compositionally biased region" description="Polar residues" evidence="1">
    <location>
        <begin position="712"/>
        <end position="721"/>
    </location>
</feature>
<feature type="region of interest" description="Disordered" evidence="1">
    <location>
        <begin position="755"/>
        <end position="820"/>
    </location>
</feature>